<dbReference type="Proteomes" id="UP000295066">
    <property type="component" value="Unassembled WGS sequence"/>
</dbReference>
<accession>A0A4R8M3J1</accession>
<sequence>MTVAEQGKNDLIVFDVDGVLVDASRSYPQVVSRSLLWAWIRVLGRIPDSDGFTYEHFAATKTHPAFNDDYDIAWAVINCSAACDSPSLAESLPSPRAWRALIGECGNGDIEGWVRRSFGEIVPRAAVRRVCEEMYFGCDEYEAMGETPLYTTRRKGLWEEDISLVSFHWRDLPLASAIYTGRPHSELALALKLIGWQDFPRGMTITPDDGIMKPSPLGLSILCERAGASSPLFLGDAESDRRTVLAFGKGSFAAIGNFLSDEPRTYNNPEEALREKGLLG</sequence>
<dbReference type="SUPFAM" id="SSF56784">
    <property type="entry name" value="HAD-like"/>
    <property type="match status" value="1"/>
</dbReference>
<protein>
    <submittedName>
        <fullName evidence="1">Phosphoglycolate phosphatase-like HAD superfamily hydrolase</fullName>
    </submittedName>
</protein>
<keyword evidence="2" id="KW-1185">Reference proteome</keyword>
<dbReference type="OrthoDB" id="3418at2"/>
<reference evidence="1 2" key="1">
    <citation type="submission" date="2019-03" db="EMBL/GenBank/DDBJ databases">
        <title>Genomic Encyclopedia of Type Strains, Phase IV (KMG-IV): sequencing the most valuable type-strain genomes for metagenomic binning, comparative biology and taxonomic classification.</title>
        <authorList>
            <person name="Goeker M."/>
        </authorList>
    </citation>
    <scope>NUCLEOTIDE SEQUENCE [LARGE SCALE GENOMIC DNA]</scope>
    <source>
        <strain evidence="1 2">DSM 25964</strain>
    </source>
</reference>
<organism evidence="1 2">
    <name type="scientific">Aminivibrio pyruvatiphilus</name>
    <dbReference type="NCBI Taxonomy" id="1005740"/>
    <lineage>
        <taxon>Bacteria</taxon>
        <taxon>Thermotogati</taxon>
        <taxon>Synergistota</taxon>
        <taxon>Synergistia</taxon>
        <taxon>Synergistales</taxon>
        <taxon>Aminobacteriaceae</taxon>
        <taxon>Aminivibrio</taxon>
    </lineage>
</organism>
<evidence type="ECO:0000313" key="2">
    <source>
        <dbReference type="Proteomes" id="UP000295066"/>
    </source>
</evidence>
<dbReference type="RefSeq" id="WP_133957870.1">
    <property type="nucleotide sequence ID" value="NZ_SORI01000011.1"/>
</dbReference>
<comment type="caution">
    <text evidence="1">The sequence shown here is derived from an EMBL/GenBank/DDBJ whole genome shotgun (WGS) entry which is preliminary data.</text>
</comment>
<dbReference type="EMBL" id="SORI01000011">
    <property type="protein sequence ID" value="TDY59720.1"/>
    <property type="molecule type" value="Genomic_DNA"/>
</dbReference>
<dbReference type="AlphaFoldDB" id="A0A4R8M3J1"/>
<keyword evidence="1" id="KW-0378">Hydrolase</keyword>
<gene>
    <name evidence="1" type="ORF">C8D99_11154</name>
</gene>
<proteinExistence type="predicted"/>
<dbReference type="InterPro" id="IPR036412">
    <property type="entry name" value="HAD-like_sf"/>
</dbReference>
<name>A0A4R8M3J1_9BACT</name>
<dbReference type="GO" id="GO:0016787">
    <property type="term" value="F:hydrolase activity"/>
    <property type="evidence" value="ECO:0007669"/>
    <property type="project" value="UniProtKB-KW"/>
</dbReference>
<evidence type="ECO:0000313" key="1">
    <source>
        <dbReference type="EMBL" id="TDY59720.1"/>
    </source>
</evidence>